<feature type="chain" id="PRO_5007894524" evidence="1">
    <location>
        <begin position="23"/>
        <end position="382"/>
    </location>
</feature>
<dbReference type="InterPro" id="IPR029058">
    <property type="entry name" value="AB_hydrolase_fold"/>
</dbReference>
<accession>A0A167XTS1</accession>
<gene>
    <name evidence="2" type="ORF">FBFR_07805</name>
</gene>
<protein>
    <submittedName>
        <fullName evidence="2">Histidine kinase</fullName>
    </submittedName>
</protein>
<proteinExistence type="predicted"/>
<dbReference type="EMBL" id="LVJE01000011">
    <property type="protein sequence ID" value="OAB28690.1"/>
    <property type="molecule type" value="Genomic_DNA"/>
</dbReference>
<name>A0A167XTS1_9FLAO</name>
<evidence type="ECO:0000313" key="2">
    <source>
        <dbReference type="EMBL" id="OAB28690.1"/>
    </source>
</evidence>
<dbReference type="Gene3D" id="3.40.50.1820">
    <property type="entry name" value="alpha/beta hydrolase"/>
    <property type="match status" value="1"/>
</dbReference>
<organism evidence="2 3">
    <name type="scientific">Flavobacterium fryxellicola</name>
    <dbReference type="NCBI Taxonomy" id="249352"/>
    <lineage>
        <taxon>Bacteria</taxon>
        <taxon>Pseudomonadati</taxon>
        <taxon>Bacteroidota</taxon>
        <taxon>Flavobacteriia</taxon>
        <taxon>Flavobacteriales</taxon>
        <taxon>Flavobacteriaceae</taxon>
        <taxon>Flavobacterium</taxon>
    </lineage>
</organism>
<evidence type="ECO:0000256" key="1">
    <source>
        <dbReference type="SAM" id="SignalP"/>
    </source>
</evidence>
<keyword evidence="2" id="KW-0808">Transferase</keyword>
<keyword evidence="1" id="KW-0732">Signal</keyword>
<keyword evidence="3" id="KW-1185">Reference proteome</keyword>
<comment type="caution">
    <text evidence="2">The sequence shown here is derived from an EMBL/GenBank/DDBJ whole genome shotgun (WGS) entry which is preliminary data.</text>
</comment>
<dbReference type="STRING" id="249352.SAMN05444395_101295"/>
<dbReference type="AlphaFoldDB" id="A0A167XTS1"/>
<dbReference type="Pfam" id="PF00756">
    <property type="entry name" value="Esterase"/>
    <property type="match status" value="1"/>
</dbReference>
<dbReference type="SUPFAM" id="SSF53474">
    <property type="entry name" value="alpha/beta-Hydrolases"/>
    <property type="match status" value="1"/>
</dbReference>
<evidence type="ECO:0000313" key="3">
    <source>
        <dbReference type="Proteomes" id="UP000077164"/>
    </source>
</evidence>
<keyword evidence="2" id="KW-0418">Kinase</keyword>
<dbReference type="InterPro" id="IPR050583">
    <property type="entry name" value="Mycobacterial_A85_antigen"/>
</dbReference>
<dbReference type="Gene3D" id="1.25.40.10">
    <property type="entry name" value="Tetratricopeptide repeat domain"/>
    <property type="match status" value="1"/>
</dbReference>
<dbReference type="PANTHER" id="PTHR48098:SF6">
    <property type="entry name" value="FERRI-BACILLIBACTIN ESTERASE BESA"/>
    <property type="match status" value="1"/>
</dbReference>
<dbReference type="Proteomes" id="UP000077164">
    <property type="component" value="Unassembled WGS sequence"/>
</dbReference>
<reference evidence="2 3" key="1">
    <citation type="submission" date="2016-03" db="EMBL/GenBank/DDBJ databases">
        <title>Draft genome sequence of Flavobacterium fryxellicola DSM 16209.</title>
        <authorList>
            <person name="Shin S.-K."/>
            <person name="Yi H."/>
        </authorList>
    </citation>
    <scope>NUCLEOTIDE SEQUENCE [LARGE SCALE GENOMIC DNA]</scope>
    <source>
        <strain evidence="2 3">DSM 16209</strain>
    </source>
</reference>
<dbReference type="RefSeq" id="WP_066079603.1">
    <property type="nucleotide sequence ID" value="NZ_FRDK01000001.1"/>
</dbReference>
<feature type="signal peptide" evidence="1">
    <location>
        <begin position="1"/>
        <end position="22"/>
    </location>
</feature>
<dbReference type="GO" id="GO:0016301">
    <property type="term" value="F:kinase activity"/>
    <property type="evidence" value="ECO:0007669"/>
    <property type="project" value="UniProtKB-KW"/>
</dbReference>
<dbReference type="InterPro" id="IPR011990">
    <property type="entry name" value="TPR-like_helical_dom_sf"/>
</dbReference>
<sequence>MKKLILILLFSISAFSQKTAMAFDSEVLGESREIIIGLPPSFAKNPNKKYPILILLDGDYLFDPFYGTLNYGAYWDDLPETIVVGISQNKNNERFDDSTYDEADGVPSGKGAKFFEFIGTELLPYIEKKYPVAPFRMIAGHDITAGFLNFFLYKDNPIFNAYISLSPELAPDMENRIPEQLSKLKQPIYYYQSNGDGDIKKLQAAINKLDTNIKQVTNPLLNYKFDNFKGASHYSLVLYSIPNALYQFFDTYKPISSTEYSQKIAVLQSGYVDYLTNKYDVLSKNLGLKIAIRVNDFKAIEAAILKNKAYAELEKLAEIANKNYPKSMLADYELGLMYEKMGDPKKAAKRYQSASQLEEIGDLSKDSMMEKYDDMISQTPQK</sequence>
<dbReference type="PANTHER" id="PTHR48098">
    <property type="entry name" value="ENTEROCHELIN ESTERASE-RELATED"/>
    <property type="match status" value="1"/>
</dbReference>
<dbReference type="InterPro" id="IPR000801">
    <property type="entry name" value="Esterase-like"/>
</dbReference>
<dbReference type="OrthoDB" id="1142077at2"/>